<sequence length="98" mass="10921">RMKTITVIILLAIYVSRIKANNIAFGKPTKQLTTGYSGTSENAVDGNFKEWSSLGVFECTHSSASTTSGLRWWAVDLKEHYKVKHVLTYGRNSTCCCE</sequence>
<feature type="chain" id="PRO_5032868653" description="Fucolectin tachylectin-4 pentraxin-1 domain-containing protein" evidence="1">
    <location>
        <begin position="21"/>
        <end position="98"/>
    </location>
</feature>
<evidence type="ECO:0000256" key="1">
    <source>
        <dbReference type="SAM" id="SignalP"/>
    </source>
</evidence>
<dbReference type="Proteomes" id="UP000596742">
    <property type="component" value="Unassembled WGS sequence"/>
</dbReference>
<dbReference type="InterPro" id="IPR051941">
    <property type="entry name" value="BG_Antigen-Binding_Lectin"/>
</dbReference>
<accession>A0A8B6DUW9</accession>
<dbReference type="EMBL" id="UYJE01004064">
    <property type="protein sequence ID" value="VDI24717.1"/>
    <property type="molecule type" value="Genomic_DNA"/>
</dbReference>
<reference evidence="2" key="1">
    <citation type="submission" date="2018-11" db="EMBL/GenBank/DDBJ databases">
        <authorList>
            <person name="Alioto T."/>
            <person name="Alioto T."/>
        </authorList>
    </citation>
    <scope>NUCLEOTIDE SEQUENCE</scope>
</reference>
<dbReference type="Gene3D" id="2.60.120.260">
    <property type="entry name" value="Galactose-binding domain-like"/>
    <property type="match status" value="1"/>
</dbReference>
<feature type="non-terminal residue" evidence="2">
    <location>
        <position position="1"/>
    </location>
</feature>
<name>A0A8B6DUW9_MYTGA</name>
<gene>
    <name evidence="2" type="ORF">MGAL_10B003925</name>
</gene>
<proteinExistence type="predicted"/>
<dbReference type="PANTHER" id="PTHR45713:SF6">
    <property type="entry name" value="F5_8 TYPE C DOMAIN-CONTAINING PROTEIN"/>
    <property type="match status" value="1"/>
</dbReference>
<keyword evidence="1" id="KW-0732">Signal</keyword>
<protein>
    <recommendedName>
        <fullName evidence="4">Fucolectin tachylectin-4 pentraxin-1 domain-containing protein</fullName>
    </recommendedName>
</protein>
<keyword evidence="3" id="KW-1185">Reference proteome</keyword>
<feature type="signal peptide" evidence="1">
    <location>
        <begin position="1"/>
        <end position="20"/>
    </location>
</feature>
<evidence type="ECO:0000313" key="2">
    <source>
        <dbReference type="EMBL" id="VDI24717.1"/>
    </source>
</evidence>
<evidence type="ECO:0000313" key="3">
    <source>
        <dbReference type="Proteomes" id="UP000596742"/>
    </source>
</evidence>
<organism evidence="2 3">
    <name type="scientific">Mytilus galloprovincialis</name>
    <name type="common">Mediterranean mussel</name>
    <dbReference type="NCBI Taxonomy" id="29158"/>
    <lineage>
        <taxon>Eukaryota</taxon>
        <taxon>Metazoa</taxon>
        <taxon>Spiralia</taxon>
        <taxon>Lophotrochozoa</taxon>
        <taxon>Mollusca</taxon>
        <taxon>Bivalvia</taxon>
        <taxon>Autobranchia</taxon>
        <taxon>Pteriomorphia</taxon>
        <taxon>Mytilida</taxon>
        <taxon>Mytiloidea</taxon>
        <taxon>Mytilidae</taxon>
        <taxon>Mytilinae</taxon>
        <taxon>Mytilus</taxon>
    </lineage>
</organism>
<dbReference type="InterPro" id="IPR008979">
    <property type="entry name" value="Galactose-bd-like_sf"/>
</dbReference>
<comment type="caution">
    <text evidence="2">The sequence shown here is derived from an EMBL/GenBank/DDBJ whole genome shotgun (WGS) entry which is preliminary data.</text>
</comment>
<dbReference type="PANTHER" id="PTHR45713">
    <property type="entry name" value="FTP DOMAIN-CONTAINING PROTEIN"/>
    <property type="match status" value="1"/>
</dbReference>
<dbReference type="AlphaFoldDB" id="A0A8B6DUW9"/>
<dbReference type="SUPFAM" id="SSF49785">
    <property type="entry name" value="Galactose-binding domain-like"/>
    <property type="match status" value="1"/>
</dbReference>
<evidence type="ECO:0008006" key="4">
    <source>
        <dbReference type="Google" id="ProtNLM"/>
    </source>
</evidence>